<organism evidence="1 2">
    <name type="scientific">Chitinophaga agri</name>
    <dbReference type="NCBI Taxonomy" id="2703787"/>
    <lineage>
        <taxon>Bacteria</taxon>
        <taxon>Pseudomonadati</taxon>
        <taxon>Bacteroidota</taxon>
        <taxon>Chitinophagia</taxon>
        <taxon>Chitinophagales</taxon>
        <taxon>Chitinophagaceae</taxon>
        <taxon>Chitinophaga</taxon>
    </lineage>
</organism>
<dbReference type="AlphaFoldDB" id="A0A6B9Z7X1"/>
<protein>
    <submittedName>
        <fullName evidence="1">Uncharacterized protein</fullName>
    </submittedName>
</protein>
<dbReference type="Proteomes" id="UP000476411">
    <property type="component" value="Chromosome"/>
</dbReference>
<evidence type="ECO:0000313" key="2">
    <source>
        <dbReference type="Proteomes" id="UP000476411"/>
    </source>
</evidence>
<dbReference type="EMBL" id="CP048113">
    <property type="protein sequence ID" value="QHS58338.1"/>
    <property type="molecule type" value="Genomic_DNA"/>
</dbReference>
<gene>
    <name evidence="1" type="ORF">GWR21_01630</name>
</gene>
<dbReference type="KEGG" id="chih:GWR21_01630"/>
<proteinExistence type="predicted"/>
<accession>A0A6B9Z7X1</accession>
<dbReference type="RefSeq" id="WP_162330043.1">
    <property type="nucleotide sequence ID" value="NZ_CP048113.1"/>
</dbReference>
<keyword evidence="2" id="KW-1185">Reference proteome</keyword>
<sequence length="116" mass="13019">MTNFLDNDNSIQDKLLIFLNEVIIGSRQASRILSDLHLLHTTPGNVTQKLKAILKKQPAKTVRHSVKRLLADASTNCHCGDMLEATLFNDVVLSHIAVMQQNLRFEPNLSGNQEWA</sequence>
<reference evidence="1 2" key="1">
    <citation type="submission" date="2020-01" db="EMBL/GenBank/DDBJ databases">
        <title>Complete genome sequence of Chitinophaga sp. H33E-04 isolated from quinoa roots.</title>
        <authorList>
            <person name="Weon H.-Y."/>
            <person name="Lee S.A."/>
        </authorList>
    </citation>
    <scope>NUCLEOTIDE SEQUENCE [LARGE SCALE GENOMIC DNA]</scope>
    <source>
        <strain evidence="1 2">H33E-04</strain>
    </source>
</reference>
<name>A0A6B9Z7X1_9BACT</name>
<evidence type="ECO:0000313" key="1">
    <source>
        <dbReference type="EMBL" id="QHS58338.1"/>
    </source>
</evidence>